<evidence type="ECO:0000313" key="1">
    <source>
        <dbReference type="EMBL" id="NUU13236.1"/>
    </source>
</evidence>
<keyword evidence="2" id="KW-1185">Reference proteome</keyword>
<dbReference type="RefSeq" id="WP_175350789.1">
    <property type="nucleotide sequence ID" value="NZ_BAAAWQ010000001.1"/>
</dbReference>
<name>A0ABX2MD16_9MICO</name>
<dbReference type="EMBL" id="JABMCE010000061">
    <property type="protein sequence ID" value="NUU13236.1"/>
    <property type="molecule type" value="Genomic_DNA"/>
</dbReference>
<protein>
    <submittedName>
        <fullName evidence="1">Uncharacterized protein</fullName>
    </submittedName>
</protein>
<reference evidence="1 2" key="1">
    <citation type="submission" date="2020-05" db="EMBL/GenBank/DDBJ databases">
        <title>Genome Sequencing of Type Strains.</title>
        <authorList>
            <person name="Lemaire J.F."/>
            <person name="Inderbitzin P."/>
            <person name="Gregorio O.A."/>
            <person name="Collins S.B."/>
            <person name="Wespe N."/>
            <person name="Knight-Connoni V."/>
        </authorList>
    </citation>
    <scope>NUCLEOTIDE SEQUENCE [LARGE SCALE GENOMIC DNA]</scope>
    <source>
        <strain evidence="1 2">ATCC 19096</strain>
    </source>
</reference>
<gene>
    <name evidence="1" type="ORF">HP507_05225</name>
</gene>
<organism evidence="1 2">
    <name type="scientific">Curtobacterium pusillum</name>
    <dbReference type="NCBI Taxonomy" id="69373"/>
    <lineage>
        <taxon>Bacteria</taxon>
        <taxon>Bacillati</taxon>
        <taxon>Actinomycetota</taxon>
        <taxon>Actinomycetes</taxon>
        <taxon>Micrococcales</taxon>
        <taxon>Microbacteriaceae</taxon>
        <taxon>Curtobacterium</taxon>
    </lineage>
</organism>
<accession>A0ABX2MD16</accession>
<evidence type="ECO:0000313" key="2">
    <source>
        <dbReference type="Proteomes" id="UP000573001"/>
    </source>
</evidence>
<proteinExistence type="predicted"/>
<sequence>MSGTTGRRIVVTPDVDEVWHEFIVQTRAYGALCSDLPGKRFIHHESISPDAYATRIGDAAFVDEFLRWVPDYVHSFGPFTEERARHWTVTEFLRSELGMTLADINAAGRSASPEAEVPRDSRWRVLEADDLERLLVS</sequence>
<comment type="caution">
    <text evidence="1">The sequence shown here is derived from an EMBL/GenBank/DDBJ whole genome shotgun (WGS) entry which is preliminary data.</text>
</comment>
<dbReference type="Proteomes" id="UP000573001">
    <property type="component" value="Unassembled WGS sequence"/>
</dbReference>